<accession>A0ABY6K6S1</accession>
<dbReference type="CDD" id="cd10719">
    <property type="entry name" value="DnaJ_zf"/>
    <property type="match status" value="1"/>
</dbReference>
<feature type="domain" description="CR-type" evidence="8">
    <location>
        <begin position="151"/>
        <end position="229"/>
    </location>
</feature>
<dbReference type="InterPro" id="IPR001305">
    <property type="entry name" value="HSP_DnaJ_Cys-rich_dom"/>
</dbReference>
<dbReference type="Gene3D" id="2.60.260.20">
    <property type="entry name" value="Urease metallochaperone UreE, N-terminal domain"/>
    <property type="match status" value="2"/>
</dbReference>
<dbReference type="CDD" id="cd06257">
    <property type="entry name" value="DnaJ"/>
    <property type="match status" value="1"/>
</dbReference>
<dbReference type="PANTHER" id="PTHR44145:SF4">
    <property type="entry name" value="J DOMAIN-CONTAINING PROTEIN"/>
    <property type="match status" value="1"/>
</dbReference>
<dbReference type="InterPro" id="IPR051938">
    <property type="entry name" value="Apopto_cytoskel_mod"/>
</dbReference>
<keyword evidence="2" id="KW-0677">Repeat</keyword>
<feature type="compositionally biased region" description="Basic residues" evidence="6">
    <location>
        <begin position="409"/>
        <end position="420"/>
    </location>
</feature>
<dbReference type="PROSITE" id="PS50076">
    <property type="entry name" value="DNAJ_2"/>
    <property type="match status" value="1"/>
</dbReference>
<organism evidence="9 10">
    <name type="scientific">Cordylochernes scorpioides</name>
    <dbReference type="NCBI Taxonomy" id="51811"/>
    <lineage>
        <taxon>Eukaryota</taxon>
        <taxon>Metazoa</taxon>
        <taxon>Ecdysozoa</taxon>
        <taxon>Arthropoda</taxon>
        <taxon>Chelicerata</taxon>
        <taxon>Arachnida</taxon>
        <taxon>Pseudoscorpiones</taxon>
        <taxon>Cheliferoidea</taxon>
        <taxon>Chernetidae</taxon>
        <taxon>Cordylochernes</taxon>
    </lineage>
</organism>
<dbReference type="Gene3D" id="1.10.287.110">
    <property type="entry name" value="DnaJ domain"/>
    <property type="match status" value="1"/>
</dbReference>
<keyword evidence="1 5" id="KW-0479">Metal-binding</keyword>
<dbReference type="PANTHER" id="PTHR44145">
    <property type="entry name" value="DNAJ HOMOLOG SUBFAMILY A MEMBER 3, MITOCHONDRIAL"/>
    <property type="match status" value="1"/>
</dbReference>
<evidence type="ECO:0000256" key="2">
    <source>
        <dbReference type="ARBA" id="ARBA00022737"/>
    </source>
</evidence>
<dbReference type="SUPFAM" id="SSF49493">
    <property type="entry name" value="HSP40/DnaJ peptide-binding domain"/>
    <property type="match status" value="2"/>
</dbReference>
<dbReference type="CDD" id="cd10747">
    <property type="entry name" value="DnaJ_C"/>
    <property type="match status" value="1"/>
</dbReference>
<evidence type="ECO:0000256" key="1">
    <source>
        <dbReference type="ARBA" id="ARBA00022723"/>
    </source>
</evidence>
<gene>
    <name evidence="9" type="ORF">LAZ67_3000109</name>
</gene>
<dbReference type="PROSITE" id="PS00636">
    <property type="entry name" value="DNAJ_1"/>
    <property type="match status" value="1"/>
</dbReference>
<feature type="zinc finger region" description="CR-type" evidence="5">
    <location>
        <begin position="151"/>
        <end position="229"/>
    </location>
</feature>
<dbReference type="SUPFAM" id="SSF46565">
    <property type="entry name" value="Chaperone J-domain"/>
    <property type="match status" value="1"/>
</dbReference>
<evidence type="ECO:0000313" key="10">
    <source>
        <dbReference type="Proteomes" id="UP001235939"/>
    </source>
</evidence>
<keyword evidence="4 5" id="KW-0862">Zinc</keyword>
<evidence type="ECO:0000256" key="4">
    <source>
        <dbReference type="ARBA" id="ARBA00022833"/>
    </source>
</evidence>
<proteinExistence type="predicted"/>
<dbReference type="InterPro" id="IPR002939">
    <property type="entry name" value="DnaJ_C"/>
</dbReference>
<dbReference type="Proteomes" id="UP001235939">
    <property type="component" value="Chromosome 03"/>
</dbReference>
<feature type="compositionally biased region" description="Basic and acidic residues" evidence="6">
    <location>
        <begin position="395"/>
        <end position="408"/>
    </location>
</feature>
<dbReference type="InterPro" id="IPR008971">
    <property type="entry name" value="HSP40/DnaJ_pept-bd"/>
</dbReference>
<evidence type="ECO:0000256" key="6">
    <source>
        <dbReference type="SAM" id="MobiDB-lite"/>
    </source>
</evidence>
<dbReference type="Gene3D" id="2.10.230.10">
    <property type="entry name" value="Heat shock protein DnaJ, cysteine-rich domain"/>
    <property type="match status" value="1"/>
</dbReference>
<evidence type="ECO:0000259" key="8">
    <source>
        <dbReference type="PROSITE" id="PS51188"/>
    </source>
</evidence>
<dbReference type="InterPro" id="IPR001623">
    <property type="entry name" value="DnaJ_domain"/>
</dbReference>
<evidence type="ECO:0000259" key="7">
    <source>
        <dbReference type="PROSITE" id="PS50076"/>
    </source>
</evidence>
<sequence>MLLLKHHALRNLAINAFKVISRNSSSANFNYYKILGISDTSTKKEIKTAYYKLSNELHPDKNKSKDKEFHKIKQAYDILINDAKRAEYDRTRIKFAHSTSYNKSNTSNDNEFNYKTDFSDFFKEKPKEDFSKVISNHEIKVNLKFKEAVNGTHKKVTIKIRAACPNCKGTGCSPGTRMTKCPACFGTGNESYSRNSNFFHSLCRNCGGKRYINPDPCEECEGKETTIQKKEVEIPIPPGAQDGQILRIKVLGKEIFFRLSVETSKDFRVHGPDIHTDSVISLSQALLGGTIRVKGLNEIMQVKIPEGTSSHSRIRLQGKGLRRISGTSYGDHYVHIQIALPEILKENDKLVIQAFAETEDLPNGTIAGFNPVPNGNQIIEDPNGSIKSLRDVLEPYNHKDEEEKPENKRKNRGKKMYTIV</sequence>
<keyword evidence="10" id="KW-1185">Reference proteome</keyword>
<feature type="domain" description="J" evidence="7">
    <location>
        <begin position="30"/>
        <end position="92"/>
    </location>
</feature>
<dbReference type="Pfam" id="PF00684">
    <property type="entry name" value="DnaJ_CXXCXGXG"/>
    <property type="match status" value="1"/>
</dbReference>
<dbReference type="InterPro" id="IPR018253">
    <property type="entry name" value="DnaJ_domain_CS"/>
</dbReference>
<dbReference type="EMBL" id="CP092865">
    <property type="protein sequence ID" value="UYV64268.1"/>
    <property type="molecule type" value="Genomic_DNA"/>
</dbReference>
<evidence type="ECO:0000256" key="3">
    <source>
        <dbReference type="ARBA" id="ARBA00022771"/>
    </source>
</evidence>
<dbReference type="SUPFAM" id="SSF57938">
    <property type="entry name" value="DnaJ/Hsp40 cysteine-rich domain"/>
    <property type="match status" value="1"/>
</dbReference>
<dbReference type="PROSITE" id="PS51188">
    <property type="entry name" value="ZF_CR"/>
    <property type="match status" value="1"/>
</dbReference>
<dbReference type="SMART" id="SM00271">
    <property type="entry name" value="DnaJ"/>
    <property type="match status" value="1"/>
</dbReference>
<dbReference type="Pfam" id="PF01556">
    <property type="entry name" value="DnaJ_C"/>
    <property type="match status" value="1"/>
</dbReference>
<keyword evidence="3 5" id="KW-0863">Zinc-finger</keyword>
<feature type="region of interest" description="Disordered" evidence="6">
    <location>
        <begin position="395"/>
        <end position="420"/>
    </location>
</feature>
<dbReference type="InterPro" id="IPR036410">
    <property type="entry name" value="HSP_DnaJ_Cys-rich_dom_sf"/>
</dbReference>
<dbReference type="PRINTS" id="PR00625">
    <property type="entry name" value="JDOMAIN"/>
</dbReference>
<evidence type="ECO:0000256" key="5">
    <source>
        <dbReference type="PROSITE-ProRule" id="PRU00546"/>
    </source>
</evidence>
<evidence type="ECO:0000313" key="9">
    <source>
        <dbReference type="EMBL" id="UYV64268.1"/>
    </source>
</evidence>
<protein>
    <submittedName>
        <fullName evidence="9">DNAJA3</fullName>
    </submittedName>
</protein>
<reference evidence="9 10" key="1">
    <citation type="submission" date="2022-01" db="EMBL/GenBank/DDBJ databases">
        <title>A chromosomal length assembly of Cordylochernes scorpioides.</title>
        <authorList>
            <person name="Zeh D."/>
            <person name="Zeh J."/>
        </authorList>
    </citation>
    <scope>NUCLEOTIDE SEQUENCE [LARGE SCALE GENOMIC DNA]</scope>
    <source>
        <strain evidence="9">IN4F17</strain>
        <tissue evidence="9">Whole Body</tissue>
    </source>
</reference>
<name>A0ABY6K6S1_9ARAC</name>
<dbReference type="InterPro" id="IPR036869">
    <property type="entry name" value="J_dom_sf"/>
</dbReference>
<dbReference type="Pfam" id="PF00226">
    <property type="entry name" value="DnaJ"/>
    <property type="match status" value="1"/>
</dbReference>